<evidence type="ECO:0000256" key="2">
    <source>
        <dbReference type="ARBA" id="ARBA00022679"/>
    </source>
</evidence>
<evidence type="ECO:0000313" key="5">
    <source>
        <dbReference type="Proteomes" id="UP000294489"/>
    </source>
</evidence>
<organism evidence="4 5">
    <name type="scientific">Modicisalibacter xianhensis</name>
    <dbReference type="NCBI Taxonomy" id="442341"/>
    <lineage>
        <taxon>Bacteria</taxon>
        <taxon>Pseudomonadati</taxon>
        <taxon>Pseudomonadota</taxon>
        <taxon>Gammaproteobacteria</taxon>
        <taxon>Oceanospirillales</taxon>
        <taxon>Halomonadaceae</taxon>
        <taxon>Modicisalibacter</taxon>
    </lineage>
</organism>
<gene>
    <name evidence="4" type="ORF">DFO67_10254</name>
</gene>
<dbReference type="SUPFAM" id="SSF53756">
    <property type="entry name" value="UDP-Glycosyltransferase/glycogen phosphorylase"/>
    <property type="match status" value="1"/>
</dbReference>
<accession>A0A4R8G673</accession>
<evidence type="ECO:0000313" key="4">
    <source>
        <dbReference type="EMBL" id="TDX32106.1"/>
    </source>
</evidence>
<comment type="caution">
    <text evidence="4">The sequence shown here is derived from an EMBL/GenBank/DDBJ whole genome shotgun (WGS) entry which is preliminary data.</text>
</comment>
<dbReference type="PANTHER" id="PTHR12526">
    <property type="entry name" value="GLYCOSYLTRANSFERASE"/>
    <property type="match status" value="1"/>
</dbReference>
<dbReference type="CDD" id="cd03811">
    <property type="entry name" value="GT4_GT28_WabH-like"/>
    <property type="match status" value="1"/>
</dbReference>
<reference evidence="4 5" key="1">
    <citation type="submission" date="2019-03" db="EMBL/GenBank/DDBJ databases">
        <title>Freshwater and sediment microbial communities from various areas in North America, analyzing microbe dynamics in response to fracking.</title>
        <authorList>
            <person name="Lamendella R."/>
        </authorList>
    </citation>
    <scope>NUCLEOTIDE SEQUENCE [LARGE SCALE GENOMIC DNA]</scope>
    <source>
        <strain evidence="4 5">6_TX</strain>
    </source>
</reference>
<keyword evidence="1" id="KW-0328">Glycosyltransferase</keyword>
<keyword evidence="2 4" id="KW-0808">Transferase</keyword>
<name>A0A4R8G673_9GAMM</name>
<protein>
    <submittedName>
        <fullName evidence="4">Glycosyltransferase involved in cell wall biosynthesis</fullName>
    </submittedName>
</protein>
<sequence length="395" mass="44894">MEIASRNLPVSRNKGLIVRTLVIVRSLKMGGMERVACNLADAFAEAGHESHMLVYRKRDQGLAPEHPDVRLHVFPLRWWLRATIVGFFLELLARLVMNPLIPRSYFVWTGWLGGQLLRLWLWRFEKRHGRLDRIVFRGVGTFELVWSYRDARARFVLENNLPVKKDAWRYRLFAKCLYSRKHLVTVSQGVAKTVRQAQAKWSFQPASLQVIVNPCPVGRIRELMLEETPDLPDEPYIVNVARLVPQKDHELLLRAYAQAQPELPLVIVGDGPLRHSLEALAASLGIANRVRFVGHRNNPYPWMHHARLFALSSRVEGMGIVLTEALACSTPVISVDCPGGIREVLKGELESAIAPHDIPGLADKLKTALNGPKPAINDRWLHDFLPGRVVDRFLE</sequence>
<dbReference type="Pfam" id="PF00534">
    <property type="entry name" value="Glycos_transf_1"/>
    <property type="match status" value="1"/>
</dbReference>
<dbReference type="EMBL" id="SOEC01000002">
    <property type="protein sequence ID" value="TDX32106.1"/>
    <property type="molecule type" value="Genomic_DNA"/>
</dbReference>
<dbReference type="Proteomes" id="UP000294489">
    <property type="component" value="Unassembled WGS sequence"/>
</dbReference>
<proteinExistence type="predicted"/>
<dbReference type="AlphaFoldDB" id="A0A4R8G673"/>
<dbReference type="GO" id="GO:1901135">
    <property type="term" value="P:carbohydrate derivative metabolic process"/>
    <property type="evidence" value="ECO:0007669"/>
    <property type="project" value="UniProtKB-ARBA"/>
</dbReference>
<feature type="domain" description="Glycosyl transferase family 1" evidence="3">
    <location>
        <begin position="232"/>
        <end position="373"/>
    </location>
</feature>
<evidence type="ECO:0000256" key="1">
    <source>
        <dbReference type="ARBA" id="ARBA00022676"/>
    </source>
</evidence>
<dbReference type="GO" id="GO:0016757">
    <property type="term" value="F:glycosyltransferase activity"/>
    <property type="evidence" value="ECO:0007669"/>
    <property type="project" value="UniProtKB-KW"/>
</dbReference>
<dbReference type="Gene3D" id="3.40.50.2000">
    <property type="entry name" value="Glycogen Phosphorylase B"/>
    <property type="match status" value="3"/>
</dbReference>
<dbReference type="PANTHER" id="PTHR12526:SF510">
    <property type="entry name" value="D-INOSITOL 3-PHOSPHATE GLYCOSYLTRANSFERASE"/>
    <property type="match status" value="1"/>
</dbReference>
<evidence type="ECO:0000259" key="3">
    <source>
        <dbReference type="Pfam" id="PF00534"/>
    </source>
</evidence>
<dbReference type="InterPro" id="IPR001296">
    <property type="entry name" value="Glyco_trans_1"/>
</dbReference>